<keyword evidence="1" id="KW-1133">Transmembrane helix</keyword>
<dbReference type="AlphaFoldDB" id="A0A382Q101"/>
<feature type="transmembrane region" description="Helical" evidence="1">
    <location>
        <begin position="195"/>
        <end position="213"/>
    </location>
</feature>
<evidence type="ECO:0008006" key="3">
    <source>
        <dbReference type="Google" id="ProtNLM"/>
    </source>
</evidence>
<keyword evidence="1" id="KW-0472">Membrane</keyword>
<feature type="transmembrane region" description="Helical" evidence="1">
    <location>
        <begin position="258"/>
        <end position="279"/>
    </location>
</feature>
<feature type="transmembrane region" description="Helical" evidence="1">
    <location>
        <begin position="84"/>
        <end position="101"/>
    </location>
</feature>
<protein>
    <recommendedName>
        <fullName evidence="3">DUF3667 domain-containing protein</fullName>
    </recommendedName>
</protein>
<keyword evidence="1" id="KW-0812">Transmembrane</keyword>
<gene>
    <name evidence="2" type="ORF">METZ01_LOCUS331422</name>
</gene>
<reference evidence="2" key="1">
    <citation type="submission" date="2018-05" db="EMBL/GenBank/DDBJ databases">
        <authorList>
            <person name="Lanie J.A."/>
            <person name="Ng W.-L."/>
            <person name="Kazmierczak K.M."/>
            <person name="Andrzejewski T.M."/>
            <person name="Davidsen T.M."/>
            <person name="Wayne K.J."/>
            <person name="Tettelin H."/>
            <person name="Glass J.I."/>
            <person name="Rusch D."/>
            <person name="Podicherti R."/>
            <person name="Tsui H.-C.T."/>
            <person name="Winkler M.E."/>
        </authorList>
    </citation>
    <scope>NUCLEOTIDE SEQUENCE</scope>
</reference>
<proteinExistence type="predicted"/>
<sequence length="284" mass="33428">MPSSQIERKLCKNCNSELAGLYCSECGQKNSQLLSIKETLKEFTDNVFSFDTRFFITLKYLITKPGLLTTEYWLGRRTKYLPPLRLYLVMSLMYFFISSIINPGTDISLYKSDFQEKPFQFELDKSSPKYDPSPEIVAPFVDFFKENFNKGVMVAEKKELTEHDLVWSNMPTAMFILMPFMAFCVYLLNKKKKQLYSYHLITVLHFHSFIFFIFTLEEIVPIIDIFTTLYLLYYIFFMFKKIYQDSWIWNSLKLTTLFVLYGITVGITIISVGAIRVFLLGYNT</sequence>
<dbReference type="EMBL" id="UINC01110810">
    <property type="protein sequence ID" value="SVC78568.1"/>
    <property type="molecule type" value="Genomic_DNA"/>
</dbReference>
<feature type="transmembrane region" description="Helical" evidence="1">
    <location>
        <begin position="170"/>
        <end position="188"/>
    </location>
</feature>
<evidence type="ECO:0000256" key="1">
    <source>
        <dbReference type="SAM" id="Phobius"/>
    </source>
</evidence>
<dbReference type="Pfam" id="PF12412">
    <property type="entry name" value="DUF3667"/>
    <property type="match status" value="1"/>
</dbReference>
<name>A0A382Q101_9ZZZZ</name>
<evidence type="ECO:0000313" key="2">
    <source>
        <dbReference type="EMBL" id="SVC78568.1"/>
    </source>
</evidence>
<accession>A0A382Q101</accession>
<feature type="transmembrane region" description="Helical" evidence="1">
    <location>
        <begin position="219"/>
        <end position="237"/>
    </location>
</feature>
<dbReference type="InterPro" id="IPR022134">
    <property type="entry name" value="DUF3667"/>
</dbReference>
<organism evidence="2">
    <name type="scientific">marine metagenome</name>
    <dbReference type="NCBI Taxonomy" id="408172"/>
    <lineage>
        <taxon>unclassified sequences</taxon>
        <taxon>metagenomes</taxon>
        <taxon>ecological metagenomes</taxon>
    </lineage>
</organism>